<name>A0A1R1C6T2_PAEAM</name>
<organism evidence="2 3">
    <name type="scientific">Paenibacillus amylolyticus</name>
    <dbReference type="NCBI Taxonomy" id="1451"/>
    <lineage>
        <taxon>Bacteria</taxon>
        <taxon>Bacillati</taxon>
        <taxon>Bacillota</taxon>
        <taxon>Bacilli</taxon>
        <taxon>Bacillales</taxon>
        <taxon>Paenibacillaceae</taxon>
        <taxon>Paenibacillus</taxon>
    </lineage>
</organism>
<evidence type="ECO:0000256" key="1">
    <source>
        <dbReference type="SAM" id="Phobius"/>
    </source>
</evidence>
<dbReference type="AlphaFoldDB" id="A0A1R1C6T2"/>
<reference evidence="2 3" key="1">
    <citation type="submission" date="2016-11" db="EMBL/GenBank/DDBJ databases">
        <title>Paenibacillus species isolates.</title>
        <authorList>
            <person name="Beno S.M."/>
        </authorList>
    </citation>
    <scope>NUCLEOTIDE SEQUENCE [LARGE SCALE GENOMIC DNA]</scope>
    <source>
        <strain evidence="2 3">FSL H8-0246</strain>
    </source>
</reference>
<sequence>MNGLQQASWLYSLLEEADMVTYWRIWVVPREFNLVPETIVLGMGFFGFSGAVITRFGIA</sequence>
<proteinExistence type="predicted"/>
<keyword evidence="1" id="KW-0472">Membrane</keyword>
<accession>A0A1R1C6T2</accession>
<dbReference type="EMBL" id="MRTJ01000001">
    <property type="protein sequence ID" value="OMF17728.1"/>
    <property type="molecule type" value="Genomic_DNA"/>
</dbReference>
<feature type="transmembrane region" description="Helical" evidence="1">
    <location>
        <begin position="39"/>
        <end position="58"/>
    </location>
</feature>
<protein>
    <submittedName>
        <fullName evidence="2">Uncharacterized protein</fullName>
    </submittedName>
</protein>
<gene>
    <name evidence="2" type="ORF">BK131_07185</name>
</gene>
<keyword evidence="1" id="KW-0812">Transmembrane</keyword>
<comment type="caution">
    <text evidence="2">The sequence shown here is derived from an EMBL/GenBank/DDBJ whole genome shotgun (WGS) entry which is preliminary data.</text>
</comment>
<evidence type="ECO:0000313" key="2">
    <source>
        <dbReference type="EMBL" id="OMF17728.1"/>
    </source>
</evidence>
<dbReference type="Proteomes" id="UP000187134">
    <property type="component" value="Unassembled WGS sequence"/>
</dbReference>
<evidence type="ECO:0000313" key="3">
    <source>
        <dbReference type="Proteomes" id="UP000187134"/>
    </source>
</evidence>
<keyword evidence="1" id="KW-1133">Transmembrane helix</keyword>